<dbReference type="AlphaFoldDB" id="A0A1M7SRY4"/>
<evidence type="ECO:0000313" key="2">
    <source>
        <dbReference type="Proteomes" id="UP000184097"/>
    </source>
</evidence>
<evidence type="ECO:0000313" key="1">
    <source>
        <dbReference type="EMBL" id="SHN61285.1"/>
    </source>
</evidence>
<protein>
    <submittedName>
        <fullName evidence="1">Uncharacterized protein</fullName>
    </submittedName>
</protein>
<proteinExistence type="predicted"/>
<organism evidence="1 2">
    <name type="scientific">Butyrivibrio hungatei DSM 14810</name>
    <dbReference type="NCBI Taxonomy" id="1121132"/>
    <lineage>
        <taxon>Bacteria</taxon>
        <taxon>Bacillati</taxon>
        <taxon>Bacillota</taxon>
        <taxon>Clostridia</taxon>
        <taxon>Lachnospirales</taxon>
        <taxon>Lachnospiraceae</taxon>
        <taxon>Butyrivibrio</taxon>
    </lineage>
</organism>
<dbReference type="Proteomes" id="UP000184097">
    <property type="component" value="Unassembled WGS sequence"/>
</dbReference>
<gene>
    <name evidence="1" type="ORF">SAMN02745247_02340</name>
</gene>
<reference evidence="1 2" key="1">
    <citation type="submission" date="2016-12" db="EMBL/GenBank/DDBJ databases">
        <authorList>
            <person name="Song W.-J."/>
            <person name="Kurnit D.M."/>
        </authorList>
    </citation>
    <scope>NUCLEOTIDE SEQUENCE [LARGE SCALE GENOMIC DNA]</scope>
    <source>
        <strain evidence="1 2">DSM 14810</strain>
    </source>
</reference>
<sequence length="82" mass="9614">MGIIRIPYTNEDTYELMSRIDEELSILITNLYHIRESQEISFGLNNYIAKQMDDILITLKGMNAIFFFAEEYKTGPDELPFD</sequence>
<dbReference type="RefSeq" id="WP_072704324.1">
    <property type="nucleotide sequence ID" value="NZ_FRDH01000009.1"/>
</dbReference>
<name>A0A1M7SRY4_9FIRM</name>
<dbReference type="EMBL" id="FRDH01000009">
    <property type="protein sequence ID" value="SHN61285.1"/>
    <property type="molecule type" value="Genomic_DNA"/>
</dbReference>
<accession>A0A1M7SRY4</accession>